<evidence type="ECO:0000313" key="3">
    <source>
        <dbReference type="Proteomes" id="UP001151760"/>
    </source>
</evidence>
<gene>
    <name evidence="2" type="ORF">Tco_0908754</name>
</gene>
<dbReference type="EMBL" id="BQNB010014463">
    <property type="protein sequence ID" value="GJT28479.1"/>
    <property type="molecule type" value="Genomic_DNA"/>
</dbReference>
<accession>A0ABQ5CUK3</accession>
<organism evidence="2 3">
    <name type="scientific">Tanacetum coccineum</name>
    <dbReference type="NCBI Taxonomy" id="301880"/>
    <lineage>
        <taxon>Eukaryota</taxon>
        <taxon>Viridiplantae</taxon>
        <taxon>Streptophyta</taxon>
        <taxon>Embryophyta</taxon>
        <taxon>Tracheophyta</taxon>
        <taxon>Spermatophyta</taxon>
        <taxon>Magnoliopsida</taxon>
        <taxon>eudicotyledons</taxon>
        <taxon>Gunneridae</taxon>
        <taxon>Pentapetalae</taxon>
        <taxon>asterids</taxon>
        <taxon>campanulids</taxon>
        <taxon>Asterales</taxon>
        <taxon>Asteraceae</taxon>
        <taxon>Asteroideae</taxon>
        <taxon>Anthemideae</taxon>
        <taxon>Anthemidinae</taxon>
        <taxon>Tanacetum</taxon>
    </lineage>
</organism>
<reference evidence="2" key="2">
    <citation type="submission" date="2022-01" db="EMBL/GenBank/DDBJ databases">
        <authorList>
            <person name="Yamashiro T."/>
            <person name="Shiraishi A."/>
            <person name="Satake H."/>
            <person name="Nakayama K."/>
        </authorList>
    </citation>
    <scope>NUCLEOTIDE SEQUENCE</scope>
</reference>
<evidence type="ECO:0000313" key="2">
    <source>
        <dbReference type="EMBL" id="GJT28479.1"/>
    </source>
</evidence>
<comment type="caution">
    <text evidence="2">The sequence shown here is derived from an EMBL/GenBank/DDBJ whole genome shotgun (WGS) entry which is preliminary data.</text>
</comment>
<sequence length="90" mass="10498">MQNTFPIRVYQNDQKSKKLMEQYVADQKKVALSQNNSSNEKQNEWEQQQTFTPYYDHSDIKREGRALRNLQVDVIIAGLPALDSTDSESF</sequence>
<feature type="compositionally biased region" description="Low complexity" evidence="1">
    <location>
        <begin position="33"/>
        <end position="49"/>
    </location>
</feature>
<name>A0ABQ5CUK3_9ASTR</name>
<dbReference type="Proteomes" id="UP001151760">
    <property type="component" value="Unassembled WGS sequence"/>
</dbReference>
<protein>
    <submittedName>
        <fullName evidence="2">Uncharacterized protein</fullName>
    </submittedName>
</protein>
<proteinExistence type="predicted"/>
<evidence type="ECO:0000256" key="1">
    <source>
        <dbReference type="SAM" id="MobiDB-lite"/>
    </source>
</evidence>
<keyword evidence="3" id="KW-1185">Reference proteome</keyword>
<feature type="region of interest" description="Disordered" evidence="1">
    <location>
        <begin position="31"/>
        <end position="50"/>
    </location>
</feature>
<reference evidence="2" key="1">
    <citation type="journal article" date="2022" name="Int. J. Mol. Sci.">
        <title>Draft Genome of Tanacetum Coccineum: Genomic Comparison of Closely Related Tanacetum-Family Plants.</title>
        <authorList>
            <person name="Yamashiro T."/>
            <person name="Shiraishi A."/>
            <person name="Nakayama K."/>
            <person name="Satake H."/>
        </authorList>
    </citation>
    <scope>NUCLEOTIDE SEQUENCE</scope>
</reference>